<keyword evidence="6 8" id="KW-0539">Nucleus</keyword>
<evidence type="ECO:0000259" key="9">
    <source>
        <dbReference type="PROSITE" id="PS50071"/>
    </source>
</evidence>
<evidence type="ECO:0000256" key="7">
    <source>
        <dbReference type="ARBA" id="ARBA00038021"/>
    </source>
</evidence>
<dbReference type="InterPro" id="IPR009057">
    <property type="entry name" value="Homeodomain-like_sf"/>
</dbReference>
<evidence type="ECO:0000313" key="10">
    <source>
        <dbReference type="EMBL" id="KAL3282212.1"/>
    </source>
</evidence>
<dbReference type="GO" id="GO:0000987">
    <property type="term" value="F:cis-regulatory region sequence-specific DNA binding"/>
    <property type="evidence" value="ECO:0007669"/>
    <property type="project" value="UniProtKB-ARBA"/>
</dbReference>
<keyword evidence="11" id="KW-1185">Reference proteome</keyword>
<dbReference type="SMART" id="SM00389">
    <property type="entry name" value="HOX"/>
    <property type="match status" value="1"/>
</dbReference>
<proteinExistence type="inferred from homology"/>
<dbReference type="InterPro" id="IPR008422">
    <property type="entry name" value="KN_HD"/>
</dbReference>
<dbReference type="EMBL" id="JABFTP020000144">
    <property type="protein sequence ID" value="KAL3282212.1"/>
    <property type="molecule type" value="Genomic_DNA"/>
</dbReference>
<keyword evidence="3 8" id="KW-0238">DNA-binding</keyword>
<dbReference type="Pfam" id="PF05920">
    <property type="entry name" value="Homeobox_KN"/>
    <property type="match status" value="1"/>
</dbReference>
<evidence type="ECO:0000256" key="6">
    <source>
        <dbReference type="ARBA" id="ARBA00023242"/>
    </source>
</evidence>
<dbReference type="Proteomes" id="UP001516400">
    <property type="component" value="Unassembled WGS sequence"/>
</dbReference>
<evidence type="ECO:0000256" key="5">
    <source>
        <dbReference type="ARBA" id="ARBA00023163"/>
    </source>
</evidence>
<dbReference type="InterPro" id="IPR001356">
    <property type="entry name" value="HD"/>
</dbReference>
<keyword evidence="5" id="KW-0804">Transcription</keyword>
<evidence type="ECO:0000256" key="3">
    <source>
        <dbReference type="ARBA" id="ARBA00023125"/>
    </source>
</evidence>
<dbReference type="GO" id="GO:0009887">
    <property type="term" value="P:animal organ morphogenesis"/>
    <property type="evidence" value="ECO:0007669"/>
    <property type="project" value="UniProtKB-ARBA"/>
</dbReference>
<comment type="caution">
    <text evidence="10">The sequence shown here is derived from an EMBL/GenBank/DDBJ whole genome shotgun (WGS) entry which is preliminary data.</text>
</comment>
<keyword evidence="4 8" id="KW-0371">Homeobox</keyword>
<accession>A0ABD2NUJ0</accession>
<dbReference type="AlphaFoldDB" id="A0ABD2NUJ0"/>
<feature type="DNA-binding region" description="Homeobox" evidence="8">
    <location>
        <begin position="47"/>
        <end position="109"/>
    </location>
</feature>
<keyword evidence="2" id="KW-0805">Transcription regulation</keyword>
<name>A0ABD2NUJ0_9CUCU</name>
<dbReference type="Gene3D" id="1.10.10.60">
    <property type="entry name" value="Homeodomain-like"/>
    <property type="match status" value="1"/>
</dbReference>
<dbReference type="InterPro" id="IPR050224">
    <property type="entry name" value="TALE_homeobox"/>
</dbReference>
<evidence type="ECO:0000256" key="1">
    <source>
        <dbReference type="ARBA" id="ARBA00004123"/>
    </source>
</evidence>
<dbReference type="PANTHER" id="PTHR11850">
    <property type="entry name" value="HOMEOBOX PROTEIN TRANSCRIPTION FACTORS"/>
    <property type="match status" value="1"/>
</dbReference>
<dbReference type="FunFam" id="1.10.10.60:FF:000059">
    <property type="entry name" value="TGFB-induced factor homeobox 1"/>
    <property type="match status" value="1"/>
</dbReference>
<dbReference type="SUPFAM" id="SSF46689">
    <property type="entry name" value="Homeodomain-like"/>
    <property type="match status" value="1"/>
</dbReference>
<feature type="domain" description="Homeobox" evidence="9">
    <location>
        <begin position="45"/>
        <end position="108"/>
    </location>
</feature>
<sequence length="397" mass="45417">MSSPKQQFHFLEHQFQSMSSAEEENESGSEDEQQIIYNYETTYEPVTVKRRGHLPKESVKLLKSWLYEHRFNAYPTEIEKQILSQETNLTVLQISNWFINARRRYLPEMMRREGYDSVHYTITRRRRVRSRVKSNGEPYSPKIKRLRADGVSDDSQSEYEETMLPNGYCEEVDENGVVTQVSQITQQRFNPWQADIHYGLTVNPADRGFEEATVEEISPDQAPHSSSLASNLVMVKTPSGKNVILKVVPQLAKIETSNPAKTFILKTAKIVKQIKPSIIPIPIVKSEPSDIVVEEHHLHTLDGNTELLDDQSDAIENSEVFEDPDVEEDELLGETLFSNGRDYVDSTAEDEFVDEVTLEDNVNEVTIEEHEIAVQEHVEEVVIGAEEECEIVVSCTD</sequence>
<evidence type="ECO:0000256" key="2">
    <source>
        <dbReference type="ARBA" id="ARBA00023015"/>
    </source>
</evidence>
<comment type="similarity">
    <text evidence="7">Belongs to the TALE/TGIF homeobox family.</text>
</comment>
<dbReference type="PROSITE" id="PS50071">
    <property type="entry name" value="HOMEOBOX_2"/>
    <property type="match status" value="1"/>
</dbReference>
<dbReference type="CDD" id="cd00086">
    <property type="entry name" value="homeodomain"/>
    <property type="match status" value="1"/>
</dbReference>
<gene>
    <name evidence="10" type="ORF">HHI36_005406</name>
</gene>
<evidence type="ECO:0000256" key="4">
    <source>
        <dbReference type="ARBA" id="ARBA00023155"/>
    </source>
</evidence>
<reference evidence="10 11" key="1">
    <citation type="journal article" date="2021" name="BMC Biol.">
        <title>Horizontally acquired antibacterial genes associated with adaptive radiation of ladybird beetles.</title>
        <authorList>
            <person name="Li H.S."/>
            <person name="Tang X.F."/>
            <person name="Huang Y.H."/>
            <person name="Xu Z.Y."/>
            <person name="Chen M.L."/>
            <person name="Du X.Y."/>
            <person name="Qiu B.Y."/>
            <person name="Chen P.T."/>
            <person name="Zhang W."/>
            <person name="Slipinski A."/>
            <person name="Escalona H.E."/>
            <person name="Waterhouse R.M."/>
            <person name="Zwick A."/>
            <person name="Pang H."/>
        </authorList>
    </citation>
    <scope>NUCLEOTIDE SEQUENCE [LARGE SCALE GENOMIC DNA]</scope>
    <source>
        <strain evidence="10">SYSU2018</strain>
    </source>
</reference>
<dbReference type="GO" id="GO:0048646">
    <property type="term" value="P:anatomical structure formation involved in morphogenesis"/>
    <property type="evidence" value="ECO:0007669"/>
    <property type="project" value="UniProtKB-ARBA"/>
</dbReference>
<dbReference type="GO" id="GO:0005634">
    <property type="term" value="C:nucleus"/>
    <property type="evidence" value="ECO:0007669"/>
    <property type="project" value="UniProtKB-SubCell"/>
</dbReference>
<evidence type="ECO:0000313" key="11">
    <source>
        <dbReference type="Proteomes" id="UP001516400"/>
    </source>
</evidence>
<dbReference type="GO" id="GO:0001654">
    <property type="term" value="P:eye development"/>
    <property type="evidence" value="ECO:0007669"/>
    <property type="project" value="UniProtKB-ARBA"/>
</dbReference>
<comment type="subcellular location">
    <subcellularLocation>
        <location evidence="1 8">Nucleus</location>
    </subcellularLocation>
</comment>
<protein>
    <recommendedName>
        <fullName evidence="9">Homeobox domain-containing protein</fullName>
    </recommendedName>
</protein>
<organism evidence="10 11">
    <name type="scientific">Cryptolaemus montrouzieri</name>
    <dbReference type="NCBI Taxonomy" id="559131"/>
    <lineage>
        <taxon>Eukaryota</taxon>
        <taxon>Metazoa</taxon>
        <taxon>Ecdysozoa</taxon>
        <taxon>Arthropoda</taxon>
        <taxon>Hexapoda</taxon>
        <taxon>Insecta</taxon>
        <taxon>Pterygota</taxon>
        <taxon>Neoptera</taxon>
        <taxon>Endopterygota</taxon>
        <taxon>Coleoptera</taxon>
        <taxon>Polyphaga</taxon>
        <taxon>Cucujiformia</taxon>
        <taxon>Coccinelloidea</taxon>
        <taxon>Coccinellidae</taxon>
        <taxon>Scymninae</taxon>
        <taxon>Scymnini</taxon>
        <taxon>Cryptolaemus</taxon>
    </lineage>
</organism>
<evidence type="ECO:0000256" key="8">
    <source>
        <dbReference type="PROSITE-ProRule" id="PRU00108"/>
    </source>
</evidence>